<feature type="transmembrane region" description="Helical" evidence="2">
    <location>
        <begin position="54"/>
        <end position="76"/>
    </location>
</feature>
<dbReference type="EMBL" id="FOFR01000001">
    <property type="protein sequence ID" value="SEP91204.1"/>
    <property type="molecule type" value="Genomic_DNA"/>
</dbReference>
<evidence type="ECO:0000256" key="1">
    <source>
        <dbReference type="SAM" id="MobiDB-lite"/>
    </source>
</evidence>
<evidence type="ECO:0000313" key="3">
    <source>
        <dbReference type="EMBL" id="SEP91204.1"/>
    </source>
</evidence>
<reference evidence="4" key="1">
    <citation type="submission" date="2016-10" db="EMBL/GenBank/DDBJ databases">
        <authorList>
            <person name="Varghese N."/>
            <person name="Submissions S."/>
        </authorList>
    </citation>
    <scope>NUCLEOTIDE SEQUENCE [LARGE SCALE GENOMIC DNA]</scope>
    <source>
        <strain evidence="4">CGMCC 4.3525</strain>
    </source>
</reference>
<name>A0A1H9BQE4_9PSEU</name>
<keyword evidence="2" id="KW-0472">Membrane</keyword>
<evidence type="ECO:0000256" key="2">
    <source>
        <dbReference type="SAM" id="Phobius"/>
    </source>
</evidence>
<keyword evidence="4" id="KW-1185">Reference proteome</keyword>
<protein>
    <recommendedName>
        <fullName evidence="5">DUF3558 domain-containing protein</fullName>
    </recommendedName>
</protein>
<dbReference type="AlphaFoldDB" id="A0A1H9BQE4"/>
<sequence length="249" mass="25990">MNQPPPHGWHQQPPPPGWPQPQPPHGGQQPPPGWGPPQPGWGPPRPPGKSKAPLVAGIIAGVLVLGGAATALVLHLDANADSGSSKRSDRLPSLCGNISEAALAKARTTNPNGLASRETKLPSGTRTICSWNQTKGVDGSGLRSTDVHVSRGQEEAETEFDRLVAQNMANNQGTPQQKPLDGLGDRATAVLVETDSAFTEISVIVRKGDAIVEVDLSGWDAGFFGNTKPDVAELEAAARGVADEMVAKL</sequence>
<dbReference type="STRING" id="402600.SAMN05216188_101885"/>
<feature type="region of interest" description="Disordered" evidence="1">
    <location>
        <begin position="1"/>
        <end position="50"/>
    </location>
</feature>
<evidence type="ECO:0000313" key="4">
    <source>
        <dbReference type="Proteomes" id="UP000199352"/>
    </source>
</evidence>
<organism evidence="3 4">
    <name type="scientific">Lentzea xinjiangensis</name>
    <dbReference type="NCBI Taxonomy" id="402600"/>
    <lineage>
        <taxon>Bacteria</taxon>
        <taxon>Bacillati</taxon>
        <taxon>Actinomycetota</taxon>
        <taxon>Actinomycetes</taxon>
        <taxon>Pseudonocardiales</taxon>
        <taxon>Pseudonocardiaceae</taxon>
        <taxon>Lentzea</taxon>
    </lineage>
</organism>
<dbReference type="RefSeq" id="WP_143115962.1">
    <property type="nucleotide sequence ID" value="NZ_FOFR01000001.1"/>
</dbReference>
<accession>A0A1H9BQE4</accession>
<evidence type="ECO:0008006" key="5">
    <source>
        <dbReference type="Google" id="ProtNLM"/>
    </source>
</evidence>
<gene>
    <name evidence="3" type="ORF">SAMN05216188_101885</name>
</gene>
<feature type="compositionally biased region" description="Pro residues" evidence="1">
    <location>
        <begin position="1"/>
        <end position="47"/>
    </location>
</feature>
<dbReference type="OrthoDB" id="3687320at2"/>
<keyword evidence="2" id="KW-1133">Transmembrane helix</keyword>
<keyword evidence="2" id="KW-0812">Transmembrane</keyword>
<proteinExistence type="predicted"/>
<dbReference type="Proteomes" id="UP000199352">
    <property type="component" value="Unassembled WGS sequence"/>
</dbReference>